<dbReference type="SUPFAM" id="SSF54427">
    <property type="entry name" value="NTF2-like"/>
    <property type="match status" value="1"/>
</dbReference>
<proteinExistence type="predicted"/>
<dbReference type="InterPro" id="IPR001206">
    <property type="entry name" value="Diacylglycerol_kinase_cat_dom"/>
</dbReference>
<dbReference type="SMART" id="SM00046">
    <property type="entry name" value="DAGKc"/>
    <property type="match status" value="1"/>
</dbReference>
<dbReference type="GO" id="GO:0016020">
    <property type="term" value="C:membrane"/>
    <property type="evidence" value="ECO:0007669"/>
    <property type="project" value="TreeGrafter"/>
</dbReference>
<accession>A0A1E3PQI3</accession>
<dbReference type="Pfam" id="PF00781">
    <property type="entry name" value="DAGK_cat"/>
    <property type="match status" value="1"/>
</dbReference>
<evidence type="ECO:0000259" key="1">
    <source>
        <dbReference type="PROSITE" id="PS50146"/>
    </source>
</evidence>
<reference evidence="2 3" key="1">
    <citation type="journal article" date="2016" name="Proc. Natl. Acad. Sci. U.S.A.">
        <title>Comparative genomics of biotechnologically important yeasts.</title>
        <authorList>
            <person name="Riley R."/>
            <person name="Haridas S."/>
            <person name="Wolfe K.H."/>
            <person name="Lopes M.R."/>
            <person name="Hittinger C.T."/>
            <person name="Goeker M."/>
            <person name="Salamov A.A."/>
            <person name="Wisecaver J.H."/>
            <person name="Long T.M."/>
            <person name="Calvey C.H."/>
            <person name="Aerts A.L."/>
            <person name="Barry K.W."/>
            <person name="Choi C."/>
            <person name="Clum A."/>
            <person name="Coughlan A.Y."/>
            <person name="Deshpande S."/>
            <person name="Douglass A.P."/>
            <person name="Hanson S.J."/>
            <person name="Klenk H.-P."/>
            <person name="LaButti K.M."/>
            <person name="Lapidus A."/>
            <person name="Lindquist E.A."/>
            <person name="Lipzen A.M."/>
            <person name="Meier-Kolthoff J.P."/>
            <person name="Ohm R.A."/>
            <person name="Otillar R.P."/>
            <person name="Pangilinan J.L."/>
            <person name="Peng Y."/>
            <person name="Rokas A."/>
            <person name="Rosa C.A."/>
            <person name="Scheuner C."/>
            <person name="Sibirny A.A."/>
            <person name="Slot J.C."/>
            <person name="Stielow J.B."/>
            <person name="Sun H."/>
            <person name="Kurtzman C.P."/>
            <person name="Blackwell M."/>
            <person name="Grigoriev I.V."/>
            <person name="Jeffries T.W."/>
        </authorList>
    </citation>
    <scope>NUCLEOTIDE SEQUENCE [LARGE SCALE GENOMIC DNA]</scope>
    <source>
        <strain evidence="2 3">DSM 6958</strain>
    </source>
</reference>
<dbReference type="SUPFAM" id="SSF111331">
    <property type="entry name" value="NAD kinase/diacylglycerol kinase-like"/>
    <property type="match status" value="1"/>
</dbReference>
<dbReference type="PANTHER" id="PTHR12358:SF31">
    <property type="entry name" value="ACYLGLYCEROL KINASE, MITOCHONDRIAL"/>
    <property type="match status" value="1"/>
</dbReference>
<feature type="domain" description="DAGKc" evidence="1">
    <location>
        <begin position="293"/>
        <end position="442"/>
    </location>
</feature>
<gene>
    <name evidence="2" type="ORF">NADFUDRAFT_39124</name>
</gene>
<dbReference type="AlphaFoldDB" id="A0A1E3PQI3"/>
<dbReference type="Pfam" id="PF10429">
    <property type="entry name" value="Mtr2"/>
    <property type="match status" value="1"/>
</dbReference>
<dbReference type="OrthoDB" id="3853857at2759"/>
<dbReference type="STRING" id="857566.A0A1E3PQI3"/>
<dbReference type="PROSITE" id="PS50146">
    <property type="entry name" value="DAGK"/>
    <property type="match status" value="1"/>
</dbReference>
<dbReference type="InterPro" id="IPR050187">
    <property type="entry name" value="Lipid_Phosphate_FormReg"/>
</dbReference>
<dbReference type="GO" id="GO:0016773">
    <property type="term" value="F:phosphotransferase activity, alcohol group as acceptor"/>
    <property type="evidence" value="ECO:0007669"/>
    <property type="project" value="UniProtKB-ARBA"/>
</dbReference>
<name>A0A1E3PQI3_9ASCO</name>
<organism evidence="2 3">
    <name type="scientific">Nadsonia fulvescens var. elongata DSM 6958</name>
    <dbReference type="NCBI Taxonomy" id="857566"/>
    <lineage>
        <taxon>Eukaryota</taxon>
        <taxon>Fungi</taxon>
        <taxon>Dikarya</taxon>
        <taxon>Ascomycota</taxon>
        <taxon>Saccharomycotina</taxon>
        <taxon>Dipodascomycetes</taxon>
        <taxon>Dipodascales</taxon>
        <taxon>Dipodascales incertae sedis</taxon>
        <taxon>Nadsonia</taxon>
    </lineage>
</organism>
<dbReference type="EMBL" id="KV454406">
    <property type="protein sequence ID" value="ODQ67703.1"/>
    <property type="molecule type" value="Genomic_DNA"/>
</dbReference>
<dbReference type="Gene3D" id="3.40.50.10330">
    <property type="entry name" value="Probable inorganic polyphosphate/atp-NAD kinase, domain 1"/>
    <property type="match status" value="1"/>
</dbReference>
<dbReference type="InterPro" id="IPR016064">
    <property type="entry name" value="NAD/diacylglycerol_kinase_sf"/>
</dbReference>
<dbReference type="InterPro" id="IPR017438">
    <property type="entry name" value="ATP-NAD_kinase_N"/>
</dbReference>
<dbReference type="GO" id="GO:0005737">
    <property type="term" value="C:cytoplasm"/>
    <property type="evidence" value="ECO:0007669"/>
    <property type="project" value="TreeGrafter"/>
</dbReference>
<dbReference type="GO" id="GO:0046512">
    <property type="term" value="P:sphingosine biosynthetic process"/>
    <property type="evidence" value="ECO:0007669"/>
    <property type="project" value="TreeGrafter"/>
</dbReference>
<dbReference type="Gene3D" id="3.10.450.50">
    <property type="match status" value="1"/>
</dbReference>
<dbReference type="InterPro" id="IPR032710">
    <property type="entry name" value="NTF2-like_dom_sf"/>
</dbReference>
<dbReference type="InterPro" id="IPR019488">
    <property type="entry name" value="Nucl_pore_RNA_shuttling_Mtr2"/>
</dbReference>
<keyword evidence="3" id="KW-1185">Reference proteome</keyword>
<protein>
    <recommendedName>
        <fullName evidence="1">DAGKc domain-containing protein</fullName>
    </recommendedName>
</protein>
<evidence type="ECO:0000313" key="2">
    <source>
        <dbReference type="EMBL" id="ODQ67703.1"/>
    </source>
</evidence>
<dbReference type="PANTHER" id="PTHR12358">
    <property type="entry name" value="SPHINGOSINE KINASE"/>
    <property type="match status" value="1"/>
</dbReference>
<dbReference type="Proteomes" id="UP000095009">
    <property type="component" value="Unassembled WGS sequence"/>
</dbReference>
<evidence type="ECO:0000313" key="3">
    <source>
        <dbReference type="Proteomes" id="UP000095009"/>
    </source>
</evidence>
<dbReference type="Gene3D" id="2.60.200.40">
    <property type="match status" value="1"/>
</dbReference>
<dbReference type="GO" id="GO:0001727">
    <property type="term" value="F:lipid kinase activity"/>
    <property type="evidence" value="ECO:0007669"/>
    <property type="project" value="UniProtKB-ARBA"/>
</dbReference>
<sequence>MFGQQNQSQNQQLAGQNVVTITKDVDAFLTLLLKSLDNHSENLINILLPQAPIVWNGTPFAGRDIFLATYQNMPRPTTHDLADFDCHALAGGVMVTASGKVKVGSERGKNLFGWSLSALIRKENGQSYQIVTCTYRYFRSEPRVQEFGFYIIRASMIEAILTPSGINVQQDPSQGLFKPTEGLLFSCFPSSLKQNSSSSPLISSDISGTGGIGFYDILWAEPSSVNIPTPSVTDPRGHYISLSYAGHISSSVVKPHTEDCLLLALSLDQWSEWPTAQSLCEYILKQAYPMGCQLSKRLMVIVNPHGGKGHAIRTYRSEGAPLFKAARCLVDVITTEYAGHARDIGREKVSQGKYDAIVCASGDGIPHEILNGMWDYEDEDGKKRSKRATELLANTAICQLPCGSGNALAKSLNGTASPSESALAIIKGYRLKSDLMVVSQKTKGSYLTFLTQTHGLIAESDLGTEHLRWMGGARFSFGVVQRLLFSKTYPCRLDVKYQASSKSEVRRHFAQYMDNIENNTTPAEKFTPRFGTVEDELPSDWTSHNLPNASMIYVSKLPWVSTENQFFPAALPHDGAMDLCYSNTMSPFHSIPIMVATETGAHLDSPGIEYAKIEAYRLTPAEEDGHGYLSMDGESYPFEPFQVEVWPRAATFLSKTGRFVDTGL</sequence>